<proteinExistence type="predicted"/>
<accession>A0A9X9MEQ5</accession>
<dbReference type="AlphaFoldDB" id="A0A9X9MEQ5"/>
<sequence length="142" mass="16167">MLSAKEFVRLASALSSLFVVASAWAIEEGATCANDRWTGDDLIRIRDQNCSWGTHEYMLNHLPNLPFFKKGGGQQSMNFFVRLPKTGAEGTYHQGESSNNYAAFDRNCNFDRVVRISNFDHMRGAEIQQNQITNCRRGYHEL</sequence>
<dbReference type="EMBL" id="LR026988">
    <property type="protein sequence ID" value="VDB83851.1"/>
    <property type="molecule type" value="Genomic_DNA"/>
</dbReference>
<protein>
    <submittedName>
        <fullName evidence="2">BgtE-20120</fullName>
    </submittedName>
</protein>
<name>A0A9X9MEQ5_BLUGR</name>
<feature type="signal peptide" evidence="1">
    <location>
        <begin position="1"/>
        <end position="25"/>
    </location>
</feature>
<evidence type="ECO:0000256" key="1">
    <source>
        <dbReference type="SAM" id="SignalP"/>
    </source>
</evidence>
<reference evidence="2 3" key="1">
    <citation type="submission" date="2018-08" db="EMBL/GenBank/DDBJ databases">
        <authorList>
            <person name="Muller C M."/>
        </authorList>
    </citation>
    <scope>NUCLEOTIDE SEQUENCE [LARGE SCALE GENOMIC DNA]</scope>
</reference>
<gene>
    <name evidence="2" type="ORF">BGT96224V316_LOCUS2984</name>
</gene>
<keyword evidence="1" id="KW-0732">Signal</keyword>
<feature type="chain" id="PRO_5040746143" evidence="1">
    <location>
        <begin position="26"/>
        <end position="142"/>
    </location>
</feature>
<evidence type="ECO:0000313" key="3">
    <source>
        <dbReference type="Proteomes" id="UP000324639"/>
    </source>
</evidence>
<keyword evidence="3" id="KW-1185">Reference proteome</keyword>
<organism evidence="2 3">
    <name type="scientific">Blumeria graminis f. sp. tritici</name>
    <dbReference type="NCBI Taxonomy" id="62690"/>
    <lineage>
        <taxon>Eukaryota</taxon>
        <taxon>Fungi</taxon>
        <taxon>Dikarya</taxon>
        <taxon>Ascomycota</taxon>
        <taxon>Pezizomycotina</taxon>
        <taxon>Leotiomycetes</taxon>
        <taxon>Erysiphales</taxon>
        <taxon>Erysiphaceae</taxon>
        <taxon>Blumeria</taxon>
    </lineage>
</organism>
<evidence type="ECO:0000313" key="2">
    <source>
        <dbReference type="EMBL" id="VDB83851.1"/>
    </source>
</evidence>
<dbReference type="Proteomes" id="UP000324639">
    <property type="component" value="Chromosome Bgt_-05"/>
</dbReference>